<evidence type="ECO:0000256" key="1">
    <source>
        <dbReference type="SAM" id="Coils"/>
    </source>
</evidence>
<dbReference type="RefSeq" id="XP_067549505.1">
    <property type="nucleotide sequence ID" value="XM_067691107.1"/>
</dbReference>
<gene>
    <name evidence="3" type="ORF">I9W82_002270</name>
</gene>
<sequence length="505" mass="57793">MQSKKHESASDKDPPSSADFKTLKRLQSQARQDDELLTNYEGQVNSIFKIAAVLQNGHDDSKADALELYNNLRDDIPRPSFNAITALAIQLSKLKTLDAKLRVDSIDFAKTQAQKKVDSLKNRNQEIETQIDSIRLKLLQKETEMIRTYSNESDSLTKEIDDFQLTKIAQVEGQAKKIQLQQFKILMEIALQKKDKNRLYFHHQPILNLDEFLGYNLSAINQFLERLIVLQNQLSHLFNIQLPHTRVLTKYLPDSKFYDLLKRKEVIITGRKDSIIHDDYDEKEQKETTPMGIDNVSEKVIKLGDAYQLPLSSKTLNFQRRAARLSTSPIEPVELNSIPIIRQNSTSSSAVRKITIPHKIINKPFNKLSIKDFLEFLIVIVRIIANFQILFTNLGIDTTDFTIEDWCNFEKVLSKLASFDELAPTVELKSVNTPGAATPSSILNLKANTHDLLQQVYKAVVKSTFAQKHQNKALAFQNLNFNNLFLNESRSSYGDDEWDLISEIL</sequence>
<keyword evidence="4" id="KW-1185">Reference proteome</keyword>
<evidence type="ECO:0000313" key="4">
    <source>
        <dbReference type="Proteomes" id="UP000669133"/>
    </source>
</evidence>
<comment type="caution">
    <text evidence="3">The sequence shown here is derived from an EMBL/GenBank/DDBJ whole genome shotgun (WGS) entry which is preliminary data.</text>
</comment>
<reference evidence="3 4" key="1">
    <citation type="submission" date="2020-12" db="EMBL/GenBank/DDBJ databases">
        <title>Effect of drift, selection, and recombination on the evolution of hybrid genomes in Candida yeast pathogens.</title>
        <authorList>
            <person name="Mixao V."/>
            <person name="Ksiezopolska E."/>
            <person name="Saus E."/>
            <person name="Boekhout T."/>
            <person name="Gacser A."/>
            <person name="Gabaldon T."/>
        </authorList>
    </citation>
    <scope>NUCLEOTIDE SEQUENCE [LARGE SCALE GENOMIC DNA]</scope>
    <source>
        <strain evidence="3 4">BP57</strain>
    </source>
</reference>
<feature type="compositionally biased region" description="Basic and acidic residues" evidence="2">
    <location>
        <begin position="1"/>
        <end position="14"/>
    </location>
</feature>
<dbReference type="EMBL" id="JAEOAQ010000002">
    <property type="protein sequence ID" value="KAG5420389.1"/>
    <property type="molecule type" value="Genomic_DNA"/>
</dbReference>
<evidence type="ECO:0000256" key="2">
    <source>
        <dbReference type="SAM" id="MobiDB-lite"/>
    </source>
</evidence>
<accession>A0A8H7ZHV7</accession>
<proteinExistence type="predicted"/>
<feature type="region of interest" description="Disordered" evidence="2">
    <location>
        <begin position="1"/>
        <end position="22"/>
    </location>
</feature>
<keyword evidence="1" id="KW-0175">Coiled coil</keyword>
<dbReference type="AlphaFoldDB" id="A0A8H7ZHV7"/>
<dbReference type="GeneID" id="93650899"/>
<dbReference type="OrthoDB" id="4025768at2759"/>
<dbReference type="Proteomes" id="UP000669133">
    <property type="component" value="Unassembled WGS sequence"/>
</dbReference>
<protein>
    <submittedName>
        <fullName evidence="3">Uncharacterized protein</fullName>
    </submittedName>
</protein>
<feature type="coiled-coil region" evidence="1">
    <location>
        <begin position="110"/>
        <end position="159"/>
    </location>
</feature>
<name>A0A8H7ZHV7_9ASCO</name>
<organism evidence="3 4">
    <name type="scientific">Candida metapsilosis</name>
    <dbReference type="NCBI Taxonomy" id="273372"/>
    <lineage>
        <taxon>Eukaryota</taxon>
        <taxon>Fungi</taxon>
        <taxon>Dikarya</taxon>
        <taxon>Ascomycota</taxon>
        <taxon>Saccharomycotina</taxon>
        <taxon>Pichiomycetes</taxon>
        <taxon>Debaryomycetaceae</taxon>
        <taxon>Candida/Lodderomyces clade</taxon>
        <taxon>Candida</taxon>
    </lineage>
</organism>
<evidence type="ECO:0000313" key="3">
    <source>
        <dbReference type="EMBL" id="KAG5420389.1"/>
    </source>
</evidence>